<evidence type="ECO:0000256" key="2">
    <source>
        <dbReference type="ARBA" id="ARBA00010446"/>
    </source>
</evidence>
<comment type="subcellular location">
    <subcellularLocation>
        <location evidence="1 6">Secreted</location>
        <location evidence="1 6">Cell wall</location>
    </subcellularLocation>
</comment>
<keyword evidence="6" id="KW-0732">Signal</keyword>
<evidence type="ECO:0000313" key="7">
    <source>
        <dbReference type="EMBL" id="THU91484.1"/>
    </source>
</evidence>
<organism evidence="7 8">
    <name type="scientific">Dendrothele bispora (strain CBS 962.96)</name>
    <dbReference type="NCBI Taxonomy" id="1314807"/>
    <lineage>
        <taxon>Eukaryota</taxon>
        <taxon>Fungi</taxon>
        <taxon>Dikarya</taxon>
        <taxon>Basidiomycota</taxon>
        <taxon>Agaricomycotina</taxon>
        <taxon>Agaricomycetes</taxon>
        <taxon>Agaricomycetidae</taxon>
        <taxon>Agaricales</taxon>
        <taxon>Agaricales incertae sedis</taxon>
        <taxon>Dendrothele</taxon>
    </lineage>
</organism>
<evidence type="ECO:0000256" key="1">
    <source>
        <dbReference type="ARBA" id="ARBA00004191"/>
    </source>
</evidence>
<dbReference type="AlphaFoldDB" id="A0A4S8LQ70"/>
<dbReference type="GO" id="GO:0009277">
    <property type="term" value="C:fungal-type cell wall"/>
    <property type="evidence" value="ECO:0007669"/>
    <property type="project" value="InterPro"/>
</dbReference>
<evidence type="ECO:0000256" key="5">
    <source>
        <dbReference type="ARBA" id="ARBA00023157"/>
    </source>
</evidence>
<keyword evidence="8" id="KW-1185">Reference proteome</keyword>
<dbReference type="SMART" id="SM00075">
    <property type="entry name" value="HYDRO"/>
    <property type="match status" value="1"/>
</dbReference>
<evidence type="ECO:0000313" key="8">
    <source>
        <dbReference type="Proteomes" id="UP000297245"/>
    </source>
</evidence>
<accession>A0A4S8LQ70</accession>
<name>A0A4S8LQ70_DENBC</name>
<reference evidence="7 8" key="1">
    <citation type="journal article" date="2019" name="Nat. Ecol. Evol.">
        <title>Megaphylogeny resolves global patterns of mushroom evolution.</title>
        <authorList>
            <person name="Varga T."/>
            <person name="Krizsan K."/>
            <person name="Foldi C."/>
            <person name="Dima B."/>
            <person name="Sanchez-Garcia M."/>
            <person name="Sanchez-Ramirez S."/>
            <person name="Szollosi G.J."/>
            <person name="Szarkandi J.G."/>
            <person name="Papp V."/>
            <person name="Albert L."/>
            <person name="Andreopoulos W."/>
            <person name="Angelini C."/>
            <person name="Antonin V."/>
            <person name="Barry K.W."/>
            <person name="Bougher N.L."/>
            <person name="Buchanan P."/>
            <person name="Buyck B."/>
            <person name="Bense V."/>
            <person name="Catcheside P."/>
            <person name="Chovatia M."/>
            <person name="Cooper J."/>
            <person name="Damon W."/>
            <person name="Desjardin D."/>
            <person name="Finy P."/>
            <person name="Geml J."/>
            <person name="Haridas S."/>
            <person name="Hughes K."/>
            <person name="Justo A."/>
            <person name="Karasinski D."/>
            <person name="Kautmanova I."/>
            <person name="Kiss B."/>
            <person name="Kocsube S."/>
            <person name="Kotiranta H."/>
            <person name="LaButti K.M."/>
            <person name="Lechner B.E."/>
            <person name="Liimatainen K."/>
            <person name="Lipzen A."/>
            <person name="Lukacs Z."/>
            <person name="Mihaltcheva S."/>
            <person name="Morgado L.N."/>
            <person name="Niskanen T."/>
            <person name="Noordeloos M.E."/>
            <person name="Ohm R.A."/>
            <person name="Ortiz-Santana B."/>
            <person name="Ovrebo C."/>
            <person name="Racz N."/>
            <person name="Riley R."/>
            <person name="Savchenko A."/>
            <person name="Shiryaev A."/>
            <person name="Soop K."/>
            <person name="Spirin V."/>
            <person name="Szebenyi C."/>
            <person name="Tomsovsky M."/>
            <person name="Tulloss R.E."/>
            <person name="Uehling J."/>
            <person name="Grigoriev I.V."/>
            <person name="Vagvolgyi C."/>
            <person name="Papp T."/>
            <person name="Martin F.M."/>
            <person name="Miettinen O."/>
            <person name="Hibbett D.S."/>
            <person name="Nagy L.G."/>
        </authorList>
    </citation>
    <scope>NUCLEOTIDE SEQUENCE [LARGE SCALE GENOMIC DNA]</scope>
    <source>
        <strain evidence="7 8">CBS 962.96</strain>
    </source>
</reference>
<keyword evidence="4 6" id="KW-0964">Secreted</keyword>
<protein>
    <recommendedName>
        <fullName evidence="6">Hydrophobin</fullName>
    </recommendedName>
</protein>
<evidence type="ECO:0000256" key="6">
    <source>
        <dbReference type="RuleBase" id="RU365009"/>
    </source>
</evidence>
<feature type="chain" id="PRO_5021037409" description="Hydrophobin" evidence="6">
    <location>
        <begin position="17"/>
        <end position="89"/>
    </location>
</feature>
<dbReference type="EMBL" id="ML179305">
    <property type="protein sequence ID" value="THU91484.1"/>
    <property type="molecule type" value="Genomic_DNA"/>
</dbReference>
<evidence type="ECO:0000256" key="3">
    <source>
        <dbReference type="ARBA" id="ARBA00022512"/>
    </source>
</evidence>
<sequence>MHSLASLVVLATLAVATPTRRTEPASQCATPPVQCCDKVANSSSIPILGPPGIPIIPVNTPIGITCSPINNNSFNDLVAINCVPVDLSQ</sequence>
<dbReference type="Proteomes" id="UP000297245">
    <property type="component" value="Unassembled WGS sequence"/>
</dbReference>
<proteinExistence type="inferred from homology"/>
<feature type="signal peptide" evidence="6">
    <location>
        <begin position="1"/>
        <end position="16"/>
    </location>
</feature>
<comment type="similarity">
    <text evidence="2 6">Belongs to the fungal hydrophobin family.</text>
</comment>
<evidence type="ECO:0000256" key="4">
    <source>
        <dbReference type="ARBA" id="ARBA00022525"/>
    </source>
</evidence>
<dbReference type="GO" id="GO:0005199">
    <property type="term" value="F:structural constituent of cell wall"/>
    <property type="evidence" value="ECO:0007669"/>
    <property type="project" value="InterPro"/>
</dbReference>
<dbReference type="InterPro" id="IPR001338">
    <property type="entry name" value="Class_I_Hydrophobin"/>
</dbReference>
<dbReference type="CDD" id="cd23507">
    <property type="entry name" value="hydrophobin_I"/>
    <property type="match status" value="1"/>
</dbReference>
<keyword evidence="3 6" id="KW-0134">Cell wall</keyword>
<dbReference type="Pfam" id="PF01185">
    <property type="entry name" value="Hydrophobin"/>
    <property type="match status" value="1"/>
</dbReference>
<keyword evidence="5 6" id="KW-1015">Disulfide bond</keyword>
<gene>
    <name evidence="7" type="ORF">K435DRAFT_780718</name>
</gene>